<gene>
    <name evidence="1" type="ORF">PMEA_00002330</name>
</gene>
<evidence type="ECO:0000313" key="1">
    <source>
        <dbReference type="EMBL" id="CAH3164543.1"/>
    </source>
</evidence>
<evidence type="ECO:0000313" key="2">
    <source>
        <dbReference type="Proteomes" id="UP001159428"/>
    </source>
</evidence>
<dbReference type="Proteomes" id="UP001159428">
    <property type="component" value="Unassembled WGS sequence"/>
</dbReference>
<accession>A0AAU9Y0S2</accession>
<comment type="caution">
    <text evidence="1">The sequence shown here is derived from an EMBL/GenBank/DDBJ whole genome shotgun (WGS) entry which is preliminary data.</text>
</comment>
<organism evidence="1 2">
    <name type="scientific">Pocillopora meandrina</name>
    <dbReference type="NCBI Taxonomy" id="46732"/>
    <lineage>
        <taxon>Eukaryota</taxon>
        <taxon>Metazoa</taxon>
        <taxon>Cnidaria</taxon>
        <taxon>Anthozoa</taxon>
        <taxon>Hexacorallia</taxon>
        <taxon>Scleractinia</taxon>
        <taxon>Astrocoeniina</taxon>
        <taxon>Pocilloporidae</taxon>
        <taxon>Pocillopora</taxon>
    </lineage>
</organism>
<name>A0AAU9Y0S2_9CNID</name>
<sequence length="105" mass="11963">MCDIYNLHSLINVPTRISKNRESCLDVILTNVPAFAKDSGVIHTGLSDHDLVHTVLKTRHMRSKAETITKRSFKAFDKDSFQADLLTVPFSVSYVFDDPDDVYWC</sequence>
<protein>
    <submittedName>
        <fullName evidence="1">Uncharacterized protein</fullName>
    </submittedName>
</protein>
<dbReference type="AlphaFoldDB" id="A0AAU9Y0S2"/>
<dbReference type="EMBL" id="CALNXJ010000105">
    <property type="protein sequence ID" value="CAH3164543.1"/>
    <property type="molecule type" value="Genomic_DNA"/>
</dbReference>
<proteinExistence type="predicted"/>
<reference evidence="1 2" key="1">
    <citation type="submission" date="2022-05" db="EMBL/GenBank/DDBJ databases">
        <authorList>
            <consortium name="Genoscope - CEA"/>
            <person name="William W."/>
        </authorList>
    </citation>
    <scope>NUCLEOTIDE SEQUENCE [LARGE SCALE GENOMIC DNA]</scope>
</reference>
<keyword evidence="2" id="KW-1185">Reference proteome</keyword>